<dbReference type="GO" id="GO:0005524">
    <property type="term" value="F:ATP binding"/>
    <property type="evidence" value="ECO:0007669"/>
    <property type="project" value="UniProtKB-KW"/>
</dbReference>
<dbReference type="Pfam" id="PF00005">
    <property type="entry name" value="ABC_tran"/>
    <property type="match status" value="1"/>
</dbReference>
<dbReference type="InterPro" id="IPR003439">
    <property type="entry name" value="ABC_transporter-like_ATP-bd"/>
</dbReference>
<sequence length="304" mass="32568">MSAATDALEVTGIGKQYRRLFGRGSNWALRDCTFRVPAGRVAALVGPNGAGKTTLLTMLAGLLTPTEGSAQIGGRPVAAGRSRGGEGRVSFVAQDKPLYRQLQVATMLEVAARFNHVWDPSRAARWLERFEIPLDRPCGRLSGGQQAQVAFAIALGSCPSVLLLDEPLSNLDPLARREVTQELLTEAADTGMTVLLSTHVVAELGGVTDHLVLLADGALLVDDAVDDILGSHRYYVGPRSTAPPVPGEVVRASHTDHQSTFLLRVPPPLEPPAVAAPWTSREMTLEDFVLTQLETKRANSRRAA</sequence>
<keyword evidence="1" id="KW-0813">Transport</keyword>
<dbReference type="EMBL" id="JACHMH010000001">
    <property type="protein sequence ID" value="MBB4676111.1"/>
    <property type="molecule type" value="Genomic_DNA"/>
</dbReference>
<dbReference type="Gene3D" id="3.40.50.300">
    <property type="entry name" value="P-loop containing nucleotide triphosphate hydrolases"/>
    <property type="match status" value="1"/>
</dbReference>
<dbReference type="InterPro" id="IPR027417">
    <property type="entry name" value="P-loop_NTPase"/>
</dbReference>
<keyword evidence="2" id="KW-0547">Nucleotide-binding</keyword>
<dbReference type="SUPFAM" id="SSF52540">
    <property type="entry name" value="P-loop containing nucleoside triphosphate hydrolases"/>
    <property type="match status" value="1"/>
</dbReference>
<keyword evidence="3 5" id="KW-0067">ATP-binding</keyword>
<dbReference type="PANTHER" id="PTHR42939">
    <property type="entry name" value="ABC TRANSPORTER ATP-BINDING PROTEIN ALBC-RELATED"/>
    <property type="match status" value="1"/>
</dbReference>
<feature type="domain" description="ABC transporter" evidence="4">
    <location>
        <begin position="8"/>
        <end position="241"/>
    </location>
</feature>
<dbReference type="PANTHER" id="PTHR42939:SF1">
    <property type="entry name" value="ABC TRANSPORTER ATP-BINDING PROTEIN ALBC-RELATED"/>
    <property type="match status" value="1"/>
</dbReference>
<evidence type="ECO:0000256" key="3">
    <source>
        <dbReference type="ARBA" id="ARBA00022840"/>
    </source>
</evidence>
<dbReference type="GO" id="GO:0016887">
    <property type="term" value="F:ATP hydrolysis activity"/>
    <property type="evidence" value="ECO:0007669"/>
    <property type="project" value="InterPro"/>
</dbReference>
<organism evidence="5 6">
    <name type="scientific">Crossiella cryophila</name>
    <dbReference type="NCBI Taxonomy" id="43355"/>
    <lineage>
        <taxon>Bacteria</taxon>
        <taxon>Bacillati</taxon>
        <taxon>Actinomycetota</taxon>
        <taxon>Actinomycetes</taxon>
        <taxon>Pseudonocardiales</taxon>
        <taxon>Pseudonocardiaceae</taxon>
        <taxon>Crossiella</taxon>
    </lineage>
</organism>
<gene>
    <name evidence="5" type="ORF">HNR67_002229</name>
</gene>
<dbReference type="RefSeq" id="WP_185001975.1">
    <property type="nucleotide sequence ID" value="NZ_BAAAUI010000016.1"/>
</dbReference>
<protein>
    <submittedName>
        <fullName evidence="5">ABC-2 type transport system ATP-binding protein</fullName>
    </submittedName>
</protein>
<evidence type="ECO:0000256" key="1">
    <source>
        <dbReference type="ARBA" id="ARBA00022448"/>
    </source>
</evidence>
<evidence type="ECO:0000256" key="2">
    <source>
        <dbReference type="ARBA" id="ARBA00022741"/>
    </source>
</evidence>
<reference evidence="5 6" key="1">
    <citation type="submission" date="2020-08" db="EMBL/GenBank/DDBJ databases">
        <title>Sequencing the genomes of 1000 actinobacteria strains.</title>
        <authorList>
            <person name="Klenk H.-P."/>
        </authorList>
    </citation>
    <scope>NUCLEOTIDE SEQUENCE [LARGE SCALE GENOMIC DNA]</scope>
    <source>
        <strain evidence="5 6">DSM 44230</strain>
    </source>
</reference>
<dbReference type="SMART" id="SM00382">
    <property type="entry name" value="AAA"/>
    <property type="match status" value="1"/>
</dbReference>
<keyword evidence="6" id="KW-1185">Reference proteome</keyword>
<dbReference type="PROSITE" id="PS50893">
    <property type="entry name" value="ABC_TRANSPORTER_2"/>
    <property type="match status" value="1"/>
</dbReference>
<dbReference type="InterPro" id="IPR003593">
    <property type="entry name" value="AAA+_ATPase"/>
</dbReference>
<evidence type="ECO:0000259" key="4">
    <source>
        <dbReference type="PROSITE" id="PS50893"/>
    </source>
</evidence>
<evidence type="ECO:0000313" key="5">
    <source>
        <dbReference type="EMBL" id="MBB4676111.1"/>
    </source>
</evidence>
<proteinExistence type="predicted"/>
<dbReference type="AlphaFoldDB" id="A0A7W7CA31"/>
<comment type="caution">
    <text evidence="5">The sequence shown here is derived from an EMBL/GenBank/DDBJ whole genome shotgun (WGS) entry which is preliminary data.</text>
</comment>
<name>A0A7W7CA31_9PSEU</name>
<dbReference type="InterPro" id="IPR051782">
    <property type="entry name" value="ABC_Transporter_VariousFunc"/>
</dbReference>
<dbReference type="Proteomes" id="UP000533598">
    <property type="component" value="Unassembled WGS sequence"/>
</dbReference>
<evidence type="ECO:0000313" key="6">
    <source>
        <dbReference type="Proteomes" id="UP000533598"/>
    </source>
</evidence>
<dbReference type="CDD" id="cd03230">
    <property type="entry name" value="ABC_DR_subfamily_A"/>
    <property type="match status" value="1"/>
</dbReference>
<accession>A0A7W7CA31</accession>